<gene>
    <name evidence="3" type="ORF">OIU85_020528</name>
</gene>
<dbReference type="Pfam" id="PF01535">
    <property type="entry name" value="PPR"/>
    <property type="match status" value="3"/>
</dbReference>
<dbReference type="InterPro" id="IPR046960">
    <property type="entry name" value="PPR_At4g14850-like_plant"/>
</dbReference>
<proteinExistence type="predicted"/>
<dbReference type="PANTHER" id="PTHR47926:SF540">
    <property type="entry name" value="PENTATRICOPEPTIDE REPEAT-CONTAINING PROTEIN"/>
    <property type="match status" value="1"/>
</dbReference>
<dbReference type="InterPro" id="IPR046848">
    <property type="entry name" value="E_motif"/>
</dbReference>
<name>A0A9Q0ZCL0_SALVM</name>
<evidence type="ECO:0000313" key="4">
    <source>
        <dbReference type="Proteomes" id="UP001151529"/>
    </source>
</evidence>
<keyword evidence="1" id="KW-0677">Repeat</keyword>
<organism evidence="3 4">
    <name type="scientific">Salix viminalis</name>
    <name type="common">Common osier</name>
    <name type="synonym">Basket willow</name>
    <dbReference type="NCBI Taxonomy" id="40686"/>
    <lineage>
        <taxon>Eukaryota</taxon>
        <taxon>Viridiplantae</taxon>
        <taxon>Streptophyta</taxon>
        <taxon>Embryophyta</taxon>
        <taxon>Tracheophyta</taxon>
        <taxon>Spermatophyta</taxon>
        <taxon>Magnoliopsida</taxon>
        <taxon>eudicotyledons</taxon>
        <taxon>Gunneridae</taxon>
        <taxon>Pentapetalae</taxon>
        <taxon>rosids</taxon>
        <taxon>fabids</taxon>
        <taxon>Malpighiales</taxon>
        <taxon>Salicaceae</taxon>
        <taxon>Saliceae</taxon>
        <taxon>Salix</taxon>
    </lineage>
</organism>
<dbReference type="Pfam" id="PF13041">
    <property type="entry name" value="PPR_2"/>
    <property type="match status" value="3"/>
</dbReference>
<dbReference type="Proteomes" id="UP001151529">
    <property type="component" value="Chromosome 2"/>
</dbReference>
<dbReference type="PROSITE" id="PS51375">
    <property type="entry name" value="PPR"/>
    <property type="match status" value="4"/>
</dbReference>
<reference evidence="3" key="2">
    <citation type="journal article" date="2023" name="Int. J. Mol. Sci.">
        <title>De Novo Assembly and Annotation of 11 Diverse Shrub Willow (Salix) Genomes Reveals Novel Gene Organization in Sex-Linked Regions.</title>
        <authorList>
            <person name="Hyden B."/>
            <person name="Feng K."/>
            <person name="Yates T.B."/>
            <person name="Jawdy S."/>
            <person name="Cereghino C."/>
            <person name="Smart L.B."/>
            <person name="Muchero W."/>
        </authorList>
    </citation>
    <scope>NUCLEOTIDE SEQUENCE [LARGE SCALE GENOMIC DNA]</scope>
    <source>
        <tissue evidence="3">Shoot tip</tissue>
    </source>
</reference>
<evidence type="ECO:0000313" key="3">
    <source>
        <dbReference type="EMBL" id="KAJ6729629.1"/>
    </source>
</evidence>
<protein>
    <submittedName>
        <fullName evidence="3">REPEAT-CONTAINING PROTEIN putative-RELATED</fullName>
    </submittedName>
</protein>
<dbReference type="EMBL" id="JAPFFL010000004">
    <property type="protein sequence ID" value="KAJ6729629.1"/>
    <property type="molecule type" value="Genomic_DNA"/>
</dbReference>
<dbReference type="GO" id="GO:0009451">
    <property type="term" value="P:RNA modification"/>
    <property type="evidence" value="ECO:0007669"/>
    <property type="project" value="InterPro"/>
</dbReference>
<dbReference type="Gene3D" id="1.25.40.10">
    <property type="entry name" value="Tetratricopeptide repeat domain"/>
    <property type="match status" value="4"/>
</dbReference>
<dbReference type="NCBIfam" id="TIGR00756">
    <property type="entry name" value="PPR"/>
    <property type="match status" value="4"/>
</dbReference>
<dbReference type="InterPro" id="IPR011990">
    <property type="entry name" value="TPR-like_helical_dom_sf"/>
</dbReference>
<accession>A0A9Q0ZCL0</accession>
<dbReference type="GO" id="GO:0003723">
    <property type="term" value="F:RNA binding"/>
    <property type="evidence" value="ECO:0007669"/>
    <property type="project" value="InterPro"/>
</dbReference>
<sequence>MLFTYIYIYINTILAIGMSQLNRIHAHTLKKGIEYSKTLIEELLRIPDIPYAHKLFNQSPYPTVFLYNKLIKAYSSQNQPRQCLSLYSQMLLTDCPPNELTFTFLFPACASFYSLLHGKLIHTHFIKSGFDFDVYALTALVDMYAKLGVLIWARQVFDEMTVRDIPTWNSLIAGYSRSGDMEGALKLFKLMPSRSVVSWTTMISGYSQNGMYTKALQMFLKMEKDKEVRPNEVTIASVFSACAKLGALEVGERIESYGRDNGLMKNLYVSNALLEMYARCGKIDAARHVFNEIGKRRNLCSWNSMLMGLAVHGRSNEALHLYDQMLGEGTEPDDVTFVGLILACTHGGLVAKGWQLFQSMETNFSIVPKLEHYGCMVDLLGRAGELQEAYDLIKSMPMKPDSVIWGTLLGACSFHNNVQFAETAAESLFQLEPWNPGNYVILCNIYASAQRWDGVAKLRKLMKGGQITKAAGYSVIEGEGEIHKFIVEDKSHPRHSEIYALLNEVSTKMKLPITEDDFEAELEELLLMEEM</sequence>
<dbReference type="InterPro" id="IPR046849">
    <property type="entry name" value="E2_motif"/>
</dbReference>
<feature type="repeat" description="PPR" evidence="2">
    <location>
        <begin position="164"/>
        <end position="198"/>
    </location>
</feature>
<dbReference type="OrthoDB" id="185373at2759"/>
<dbReference type="InterPro" id="IPR002885">
    <property type="entry name" value="PPR_rpt"/>
</dbReference>
<dbReference type="FunFam" id="1.25.40.10:FF:000422">
    <property type="entry name" value="Pentatricopeptide repeat-containing protein"/>
    <property type="match status" value="1"/>
</dbReference>
<evidence type="ECO:0000256" key="2">
    <source>
        <dbReference type="PROSITE-ProRule" id="PRU00708"/>
    </source>
</evidence>
<comment type="caution">
    <text evidence="3">The sequence shown here is derived from an EMBL/GenBank/DDBJ whole genome shotgun (WGS) entry which is preliminary data.</text>
</comment>
<evidence type="ECO:0000256" key="1">
    <source>
        <dbReference type="ARBA" id="ARBA00022737"/>
    </source>
</evidence>
<dbReference type="Pfam" id="PF20430">
    <property type="entry name" value="Eplus_motif"/>
    <property type="match status" value="1"/>
</dbReference>
<feature type="repeat" description="PPR" evidence="2">
    <location>
        <begin position="298"/>
        <end position="332"/>
    </location>
</feature>
<feature type="repeat" description="PPR" evidence="2">
    <location>
        <begin position="266"/>
        <end position="296"/>
    </location>
</feature>
<dbReference type="FunFam" id="1.25.40.10:FF:000344">
    <property type="entry name" value="Pentatricopeptide repeat-containing protein"/>
    <property type="match status" value="1"/>
</dbReference>
<dbReference type="Pfam" id="PF20431">
    <property type="entry name" value="E_motif"/>
    <property type="match status" value="1"/>
</dbReference>
<dbReference type="AlphaFoldDB" id="A0A9Q0ZCL0"/>
<keyword evidence="4" id="KW-1185">Reference proteome</keyword>
<dbReference type="PANTHER" id="PTHR47926">
    <property type="entry name" value="PENTATRICOPEPTIDE REPEAT-CONTAINING PROTEIN"/>
    <property type="match status" value="1"/>
</dbReference>
<feature type="repeat" description="PPR" evidence="2">
    <location>
        <begin position="63"/>
        <end position="97"/>
    </location>
</feature>
<dbReference type="FunFam" id="1.25.40.10:FF:000366">
    <property type="entry name" value="Pentatricopeptide (PPR) repeat-containing protein"/>
    <property type="match status" value="1"/>
</dbReference>
<reference evidence="3" key="1">
    <citation type="submission" date="2022-11" db="EMBL/GenBank/DDBJ databases">
        <authorList>
            <person name="Hyden B.L."/>
            <person name="Feng K."/>
            <person name="Yates T."/>
            <person name="Jawdy S."/>
            <person name="Smart L.B."/>
            <person name="Muchero W."/>
        </authorList>
    </citation>
    <scope>NUCLEOTIDE SEQUENCE</scope>
    <source>
        <tissue evidence="3">Shoot tip</tissue>
    </source>
</reference>